<evidence type="ECO:0000313" key="1">
    <source>
        <dbReference type="EMBL" id="WOC12624.1"/>
    </source>
</evidence>
<proteinExistence type="predicted"/>
<dbReference type="EMBL" id="CP128986">
    <property type="protein sequence ID" value="WOC12624.1"/>
    <property type="molecule type" value="Genomic_DNA"/>
</dbReference>
<dbReference type="RefSeq" id="WP_420041842.1">
    <property type="nucleotide sequence ID" value="NZ_CP128986.1"/>
</dbReference>
<name>A0AA97CWV7_9ACTN</name>
<protein>
    <submittedName>
        <fullName evidence="1">Uncharacterized protein</fullName>
    </submittedName>
</protein>
<organism evidence="1">
    <name type="scientific">Gordonia sp. MP11Mi</name>
    <dbReference type="NCBI Taxonomy" id="3022769"/>
    <lineage>
        <taxon>Bacteria</taxon>
        <taxon>Bacillati</taxon>
        <taxon>Actinomycetota</taxon>
        <taxon>Actinomycetes</taxon>
        <taxon>Mycobacteriales</taxon>
        <taxon>Gordoniaceae</taxon>
        <taxon>Gordonia</taxon>
    </lineage>
</organism>
<reference evidence="1" key="1">
    <citation type="submission" date="2023-06" db="EMBL/GenBank/DDBJ databases">
        <title>Gordonia sp. nov. and Pseudochrobactrum sp. nov., two species isolated from the burying beetle Nicrophorus vespilloides.</title>
        <authorList>
            <person name="Poehlein A."/>
            <person name="Guzman J."/>
            <person name="Daniel R."/>
            <person name="Vilcinskas A."/>
        </authorList>
    </citation>
    <scope>NUCLEOTIDE SEQUENCE</scope>
    <source>
        <strain evidence="1">MP11Mi</strain>
    </source>
</reference>
<accession>A0AA97CWV7</accession>
<dbReference type="AlphaFoldDB" id="A0AA97CWV7"/>
<sequence>MRLTRRQVARLALVRIALDDAVVREIVTSGGDVWTSVVDSDPVSLAAAQGEPDPVWLSDFRIAVDAALREVGSI</sequence>
<gene>
    <name evidence="1" type="ORF">MP11Mi_17140</name>
</gene>